<dbReference type="Proteomes" id="UP001201701">
    <property type="component" value="Unassembled WGS sequence"/>
</dbReference>
<keyword evidence="3" id="KW-1185">Reference proteome</keyword>
<evidence type="ECO:0000256" key="1">
    <source>
        <dbReference type="SAM" id="MobiDB-lite"/>
    </source>
</evidence>
<proteinExistence type="predicted"/>
<comment type="caution">
    <text evidence="2">The sequence shown here is derived from an EMBL/GenBank/DDBJ whole genome shotgun (WGS) entry which is preliminary data.</text>
</comment>
<evidence type="ECO:0000313" key="2">
    <source>
        <dbReference type="EMBL" id="MCG7508305.1"/>
    </source>
</evidence>
<accession>A0ABS9QLU0</accession>
<reference evidence="2 3" key="1">
    <citation type="submission" date="2022-02" db="EMBL/GenBank/DDBJ databases">
        <title>Draft genome sequence of Mezorhizobium retamae strain IRAMC:0171 isolated from Retama raetam nodules.</title>
        <authorList>
            <person name="Bengaied R."/>
            <person name="Sbissi I."/>
            <person name="Huber K."/>
            <person name="Ghodbane F."/>
            <person name="Nouioui I."/>
            <person name="Tarhouni M."/>
            <person name="Gtari M."/>
        </authorList>
    </citation>
    <scope>NUCLEOTIDE SEQUENCE [LARGE SCALE GENOMIC DNA]</scope>
    <source>
        <strain evidence="2 3">IRAMC:0171</strain>
    </source>
</reference>
<organism evidence="2 3">
    <name type="scientific">Mesorhizobium retamae</name>
    <dbReference type="NCBI Taxonomy" id="2912854"/>
    <lineage>
        <taxon>Bacteria</taxon>
        <taxon>Pseudomonadati</taxon>
        <taxon>Pseudomonadota</taxon>
        <taxon>Alphaproteobacteria</taxon>
        <taxon>Hyphomicrobiales</taxon>
        <taxon>Phyllobacteriaceae</taxon>
        <taxon>Mesorhizobium</taxon>
    </lineage>
</organism>
<dbReference type="RefSeq" id="WP_239369818.1">
    <property type="nucleotide sequence ID" value="NZ_JAKREW010000038.1"/>
</dbReference>
<protein>
    <submittedName>
        <fullName evidence="2">Uncharacterized protein</fullName>
    </submittedName>
</protein>
<feature type="region of interest" description="Disordered" evidence="1">
    <location>
        <begin position="48"/>
        <end position="73"/>
    </location>
</feature>
<evidence type="ECO:0000313" key="3">
    <source>
        <dbReference type="Proteomes" id="UP001201701"/>
    </source>
</evidence>
<name>A0ABS9QLU0_9HYPH</name>
<dbReference type="EMBL" id="JAKREW010000038">
    <property type="protein sequence ID" value="MCG7508305.1"/>
    <property type="molecule type" value="Genomic_DNA"/>
</dbReference>
<gene>
    <name evidence="2" type="ORF">L4923_25005</name>
</gene>
<sequence>MASYSKALTIDQLLNDPMTLAVMRADRVDPSSLKALLVLTAARLRDANDHPTLPSTDPAFLPRGPLAATRKAV</sequence>